<evidence type="ECO:0008006" key="6">
    <source>
        <dbReference type="Google" id="ProtNLM"/>
    </source>
</evidence>
<dbReference type="InterPro" id="IPR002347">
    <property type="entry name" value="SDR_fam"/>
</dbReference>
<keyword evidence="5" id="KW-1185">Reference proteome</keyword>
<dbReference type="Gene3D" id="3.40.50.720">
    <property type="entry name" value="NAD(P)-binding Rossmann-like Domain"/>
    <property type="match status" value="1"/>
</dbReference>
<dbReference type="PRINTS" id="PR00081">
    <property type="entry name" value="GDHRDH"/>
</dbReference>
<dbReference type="InterPro" id="IPR036291">
    <property type="entry name" value="NAD(P)-bd_dom_sf"/>
</dbReference>
<evidence type="ECO:0000313" key="4">
    <source>
        <dbReference type="EMBL" id="RFA32559.1"/>
    </source>
</evidence>
<dbReference type="GO" id="GO:0016491">
    <property type="term" value="F:oxidoreductase activity"/>
    <property type="evidence" value="ECO:0007669"/>
    <property type="project" value="UniProtKB-KW"/>
</dbReference>
<reference evidence="5" key="1">
    <citation type="submission" date="2017-05" db="EMBL/GenBank/DDBJ databases">
        <authorList>
            <person name="Sharma S."/>
            <person name="Sidhu C."/>
            <person name="Pinnaka A.K."/>
        </authorList>
    </citation>
    <scope>NUCLEOTIDE SEQUENCE [LARGE SCALE GENOMIC DNA]</scope>
    <source>
        <strain evidence="5">AK93</strain>
    </source>
</reference>
<accession>A0A3E0WJC3</accession>
<dbReference type="EMBL" id="NFZW01000028">
    <property type="protein sequence ID" value="RFA32559.1"/>
    <property type="molecule type" value="Genomic_DNA"/>
</dbReference>
<dbReference type="PROSITE" id="PS00061">
    <property type="entry name" value="ADH_SHORT"/>
    <property type="match status" value="1"/>
</dbReference>
<gene>
    <name evidence="4" type="ORF">CAL65_19585</name>
</gene>
<evidence type="ECO:0000256" key="1">
    <source>
        <dbReference type="ARBA" id="ARBA00006484"/>
    </source>
</evidence>
<dbReference type="Pfam" id="PF00106">
    <property type="entry name" value="adh_short"/>
    <property type="match status" value="1"/>
</dbReference>
<dbReference type="CDD" id="cd05233">
    <property type="entry name" value="SDR_c"/>
    <property type="match status" value="1"/>
</dbReference>
<dbReference type="RefSeq" id="WP_116303819.1">
    <property type="nucleotide sequence ID" value="NZ_NFZV01000029.1"/>
</dbReference>
<dbReference type="PANTHER" id="PTHR42901">
    <property type="entry name" value="ALCOHOL DEHYDROGENASE"/>
    <property type="match status" value="1"/>
</dbReference>
<protein>
    <recommendedName>
        <fullName evidence="6">Short-chain dehydrogenase</fullName>
    </recommendedName>
</protein>
<dbReference type="OrthoDB" id="9775296at2"/>
<evidence type="ECO:0000256" key="3">
    <source>
        <dbReference type="RuleBase" id="RU000363"/>
    </source>
</evidence>
<comment type="similarity">
    <text evidence="1 3">Belongs to the short-chain dehydrogenases/reductases (SDR) family.</text>
</comment>
<organism evidence="4 5">
    <name type="scientific">Alkalilimnicola ehrlichii</name>
    <dbReference type="NCBI Taxonomy" id="351052"/>
    <lineage>
        <taxon>Bacteria</taxon>
        <taxon>Pseudomonadati</taxon>
        <taxon>Pseudomonadota</taxon>
        <taxon>Gammaproteobacteria</taxon>
        <taxon>Chromatiales</taxon>
        <taxon>Ectothiorhodospiraceae</taxon>
        <taxon>Alkalilimnicola</taxon>
    </lineage>
</organism>
<dbReference type="InterPro" id="IPR020904">
    <property type="entry name" value="Sc_DH/Rdtase_CS"/>
</dbReference>
<proteinExistence type="inferred from homology"/>
<dbReference type="AlphaFoldDB" id="A0A3E0WJC3"/>
<dbReference type="PRINTS" id="PR00080">
    <property type="entry name" value="SDRFAMILY"/>
</dbReference>
<sequence>MTCMTLETKQALVSGGSSGIGMAICKALSAAGARVANADIAPPAVGLPAGITHHRTDIRIGAEVDRLFDRLHSAQALPDILVLNAGIGLYEPLCEGDPEKWQRLVDTNFLGALRLIRAFVPPMLENQGGDVVFIGSVSARQPHPSGGVYSASKSALADIAETLRMEAQSALRVCTVSPGVVDTSFFDNLLAGEQSVEEIGYGSLDPAHIAELVVFALTRAPEVAINHITVRPRKQVF</sequence>
<comment type="caution">
    <text evidence="4">The sequence shown here is derived from an EMBL/GenBank/DDBJ whole genome shotgun (WGS) entry which is preliminary data.</text>
</comment>
<keyword evidence="2" id="KW-0560">Oxidoreductase</keyword>
<name>A0A3E0WJC3_9GAMM</name>
<evidence type="ECO:0000313" key="5">
    <source>
        <dbReference type="Proteomes" id="UP000256763"/>
    </source>
</evidence>
<evidence type="ECO:0000256" key="2">
    <source>
        <dbReference type="ARBA" id="ARBA00023002"/>
    </source>
</evidence>
<dbReference type="PANTHER" id="PTHR42901:SF1">
    <property type="entry name" value="ALCOHOL DEHYDROGENASE"/>
    <property type="match status" value="1"/>
</dbReference>
<dbReference type="SUPFAM" id="SSF51735">
    <property type="entry name" value="NAD(P)-binding Rossmann-fold domains"/>
    <property type="match status" value="1"/>
</dbReference>
<dbReference type="Proteomes" id="UP000256763">
    <property type="component" value="Unassembled WGS sequence"/>
</dbReference>